<evidence type="ECO:0000256" key="13">
    <source>
        <dbReference type="ARBA" id="ARBA00022723"/>
    </source>
</evidence>
<keyword evidence="16 32" id="KW-0863">Zinc-finger</keyword>
<dbReference type="GO" id="GO:0008270">
    <property type="term" value="F:zinc ion binding"/>
    <property type="evidence" value="ECO:0007669"/>
    <property type="project" value="UniProtKB-KW"/>
</dbReference>
<dbReference type="InterPro" id="IPR013083">
    <property type="entry name" value="Znf_RING/FYVE/PHD"/>
</dbReference>
<evidence type="ECO:0000256" key="21">
    <source>
        <dbReference type="ARBA" id="ARBA00022990"/>
    </source>
</evidence>
<accession>A0A7J8JZN6</accession>
<dbReference type="Pfam" id="PF22586">
    <property type="entry name" value="ANCHR-like_BBOX"/>
    <property type="match status" value="1"/>
</dbReference>
<keyword evidence="29" id="KW-0804">Transcription</keyword>
<evidence type="ECO:0000256" key="20">
    <source>
        <dbReference type="ARBA" id="ARBA00022859"/>
    </source>
</evidence>
<dbReference type="CDD" id="cd19804">
    <property type="entry name" value="Bbox1_TRIM19_C-V"/>
    <property type="match status" value="1"/>
</dbReference>
<evidence type="ECO:0000256" key="29">
    <source>
        <dbReference type="ARBA" id="ARBA00023163"/>
    </source>
</evidence>
<dbReference type="OrthoDB" id="10250935at2759"/>
<evidence type="ECO:0000256" key="14">
    <source>
        <dbReference type="ARBA" id="ARBA00022737"/>
    </source>
</evidence>
<dbReference type="GO" id="GO:0016363">
    <property type="term" value="C:nuclear matrix"/>
    <property type="evidence" value="ECO:0007669"/>
    <property type="project" value="UniProtKB-ARBA"/>
</dbReference>
<evidence type="ECO:0000256" key="10">
    <source>
        <dbReference type="ARBA" id="ARBA00022581"/>
    </source>
</evidence>
<dbReference type="GO" id="GO:0060341">
    <property type="term" value="P:regulation of cellular localization"/>
    <property type="evidence" value="ECO:0007669"/>
    <property type="project" value="UniProtKB-ARBA"/>
</dbReference>
<dbReference type="Gene3D" id="3.30.40.10">
    <property type="entry name" value="Zinc/RING finger domain, C3HC4 (zinc finger)"/>
    <property type="match status" value="1"/>
</dbReference>
<protein>
    <recommendedName>
        <fullName evidence="31">Protein PML</fullName>
    </recommendedName>
</protein>
<keyword evidence="12" id="KW-0053">Apoptosis</keyword>
<dbReference type="GO" id="GO:0045087">
    <property type="term" value="P:innate immune response"/>
    <property type="evidence" value="ECO:0007669"/>
    <property type="project" value="UniProtKB-KW"/>
</dbReference>
<evidence type="ECO:0000256" key="27">
    <source>
        <dbReference type="ARBA" id="ARBA00023136"/>
    </source>
</evidence>
<evidence type="ECO:0000256" key="1">
    <source>
        <dbReference type="ARBA" id="ARBA00004322"/>
    </source>
</evidence>
<keyword evidence="24" id="KW-0090">Biological rhythms</keyword>
<evidence type="ECO:0000256" key="24">
    <source>
        <dbReference type="ARBA" id="ARBA00023108"/>
    </source>
</evidence>
<dbReference type="GO" id="GO:0016605">
    <property type="term" value="C:PML body"/>
    <property type="evidence" value="ECO:0007669"/>
    <property type="project" value="UniProtKB-SubCell"/>
</dbReference>
<comment type="caution">
    <text evidence="36">The sequence shown here is derived from an EMBL/GenBank/DDBJ whole genome shotgun (WGS) entry which is preliminary data.</text>
</comment>
<dbReference type="CDD" id="cd19770">
    <property type="entry name" value="Bbox2_TRIM19_C-V"/>
    <property type="match status" value="1"/>
</dbReference>
<dbReference type="GO" id="GO:0001666">
    <property type="term" value="P:response to hypoxia"/>
    <property type="evidence" value="ECO:0007669"/>
    <property type="project" value="UniProtKB-ARBA"/>
</dbReference>
<dbReference type="GO" id="GO:0048511">
    <property type="term" value="P:rhythmic process"/>
    <property type="evidence" value="ECO:0007669"/>
    <property type="project" value="UniProtKB-KW"/>
</dbReference>
<keyword evidence="17" id="KW-0256">Endoplasmic reticulum</keyword>
<dbReference type="GO" id="GO:0008630">
    <property type="term" value="P:intrinsic apoptotic signaling pathway in response to DNA damage"/>
    <property type="evidence" value="ECO:0007669"/>
    <property type="project" value="UniProtKB-ARBA"/>
</dbReference>
<evidence type="ECO:0000256" key="11">
    <source>
        <dbReference type="ARBA" id="ARBA00022588"/>
    </source>
</evidence>
<evidence type="ECO:0000256" key="7">
    <source>
        <dbReference type="ARBA" id="ARBA00022490"/>
    </source>
</evidence>
<dbReference type="Pfam" id="PF12126">
    <property type="entry name" value="PML_CC"/>
    <property type="match status" value="1"/>
</dbReference>
<evidence type="ECO:0000256" key="30">
    <source>
        <dbReference type="ARBA" id="ARBA00023242"/>
    </source>
</evidence>
<evidence type="ECO:0000256" key="16">
    <source>
        <dbReference type="ARBA" id="ARBA00022771"/>
    </source>
</evidence>
<dbReference type="GO" id="GO:0051246">
    <property type="term" value="P:regulation of protein metabolic process"/>
    <property type="evidence" value="ECO:0007669"/>
    <property type="project" value="UniProtKB-ARBA"/>
</dbReference>
<proteinExistence type="predicted"/>
<dbReference type="PROSITE" id="PS00518">
    <property type="entry name" value="ZF_RING_1"/>
    <property type="match status" value="1"/>
</dbReference>
<dbReference type="GO" id="GO:0045184">
    <property type="term" value="P:establishment of protein localization"/>
    <property type="evidence" value="ECO:0007669"/>
    <property type="project" value="UniProtKB-ARBA"/>
</dbReference>
<dbReference type="GO" id="GO:0005730">
    <property type="term" value="C:nucleolus"/>
    <property type="evidence" value="ECO:0007669"/>
    <property type="project" value="UniProtKB-SubCell"/>
</dbReference>
<dbReference type="InterPro" id="IPR000315">
    <property type="entry name" value="Znf_B-box"/>
</dbReference>
<keyword evidence="18" id="KW-0862">Zinc</keyword>
<keyword evidence="21" id="KW-0007">Acetylation</keyword>
<feature type="region of interest" description="Disordered" evidence="33">
    <location>
        <begin position="446"/>
        <end position="527"/>
    </location>
</feature>
<feature type="compositionally biased region" description="Polar residues" evidence="33">
    <location>
        <begin position="494"/>
        <end position="508"/>
    </location>
</feature>
<dbReference type="GO" id="GO:0044790">
    <property type="term" value="P:suppression of viral release by host"/>
    <property type="evidence" value="ECO:0007669"/>
    <property type="project" value="UniProtKB-ARBA"/>
</dbReference>
<dbReference type="EMBL" id="JACASF010000001">
    <property type="protein sequence ID" value="KAF6501971.1"/>
    <property type="molecule type" value="Genomic_DNA"/>
</dbReference>
<evidence type="ECO:0000259" key="34">
    <source>
        <dbReference type="PROSITE" id="PS50089"/>
    </source>
</evidence>
<keyword evidence="30" id="KW-0539">Nucleus</keyword>
<keyword evidence="10" id="KW-0945">Host-virus interaction</keyword>
<keyword evidence="27" id="KW-0472">Membrane</keyword>
<keyword evidence="37" id="KW-1185">Reference proteome</keyword>
<dbReference type="GO" id="GO:0030578">
    <property type="term" value="P:PML body organization"/>
    <property type="evidence" value="ECO:0007669"/>
    <property type="project" value="UniProtKB-ARBA"/>
</dbReference>
<dbReference type="GO" id="GO:0003712">
    <property type="term" value="F:transcription coregulator activity"/>
    <property type="evidence" value="ECO:0007669"/>
    <property type="project" value="UniProtKB-ARBA"/>
</dbReference>
<dbReference type="InterPro" id="IPR001841">
    <property type="entry name" value="Znf_RING"/>
</dbReference>
<keyword evidence="23" id="KW-0175">Coiled coil</keyword>
<comment type="subcellular location">
    <subcellularLocation>
        <location evidence="4">Cytoplasm</location>
    </subcellularLocation>
    <subcellularLocation>
        <location evidence="3">Early endosome membrane</location>
        <topology evidence="3">Peripheral membrane protein</topology>
        <orientation evidence="3">Cytoplasmic side</orientation>
    </subcellularLocation>
    <subcellularLocation>
        <location evidence="2">Endoplasmic reticulum membrane</location>
        <topology evidence="2">Peripheral membrane protein</topology>
        <orientation evidence="2">Cytoplasmic side</orientation>
    </subcellularLocation>
    <subcellularLocation>
        <location evidence="1">Nucleus</location>
        <location evidence="1">PML body</location>
    </subcellularLocation>
    <subcellularLocation>
        <location evidence="5">Nucleus</location>
        <location evidence="5">Nucleolus</location>
    </subcellularLocation>
    <subcellularLocation>
        <location evidence="6">Nucleus</location>
        <location evidence="6">Nucleoplasm</location>
    </subcellularLocation>
</comment>
<dbReference type="SMART" id="SM00336">
    <property type="entry name" value="BBOX"/>
    <property type="match status" value="1"/>
</dbReference>
<evidence type="ECO:0000256" key="26">
    <source>
        <dbReference type="ARBA" id="ARBA00023125"/>
    </source>
</evidence>
<name>A0A7J8JZN6_MOLMO</name>
<dbReference type="PROSITE" id="PS50119">
    <property type="entry name" value="ZF_BBOX"/>
    <property type="match status" value="2"/>
</dbReference>
<dbReference type="GO" id="GO:0016525">
    <property type="term" value="P:negative regulation of angiogenesis"/>
    <property type="evidence" value="ECO:0007669"/>
    <property type="project" value="UniProtKB-ARBA"/>
</dbReference>
<evidence type="ECO:0000256" key="28">
    <source>
        <dbReference type="ARBA" id="ARBA00023159"/>
    </source>
</evidence>
<evidence type="ECO:0000259" key="35">
    <source>
        <dbReference type="PROSITE" id="PS50119"/>
    </source>
</evidence>
<keyword evidence="20" id="KW-0391">Immunity</keyword>
<feature type="region of interest" description="Disordered" evidence="33">
    <location>
        <begin position="552"/>
        <end position="582"/>
    </location>
</feature>
<evidence type="ECO:0000256" key="18">
    <source>
        <dbReference type="ARBA" id="ARBA00022833"/>
    </source>
</evidence>
<feature type="compositionally biased region" description="Basic and acidic residues" evidence="33">
    <location>
        <begin position="476"/>
        <end position="492"/>
    </location>
</feature>
<evidence type="ECO:0000256" key="12">
    <source>
        <dbReference type="ARBA" id="ARBA00022703"/>
    </source>
</evidence>
<evidence type="ECO:0000256" key="23">
    <source>
        <dbReference type="ARBA" id="ARBA00023054"/>
    </source>
</evidence>
<evidence type="ECO:0000256" key="8">
    <source>
        <dbReference type="ARBA" id="ARBA00022499"/>
    </source>
</evidence>
<evidence type="ECO:0000256" key="22">
    <source>
        <dbReference type="ARBA" id="ARBA00023015"/>
    </source>
</evidence>
<organism evidence="36 37">
    <name type="scientific">Molossus molossus</name>
    <name type="common">Pallas' mastiff bat</name>
    <name type="synonym">Vespertilio molossus</name>
    <dbReference type="NCBI Taxonomy" id="27622"/>
    <lineage>
        <taxon>Eukaryota</taxon>
        <taxon>Metazoa</taxon>
        <taxon>Chordata</taxon>
        <taxon>Craniata</taxon>
        <taxon>Vertebrata</taxon>
        <taxon>Euteleostomi</taxon>
        <taxon>Mammalia</taxon>
        <taxon>Eutheria</taxon>
        <taxon>Laurasiatheria</taxon>
        <taxon>Chiroptera</taxon>
        <taxon>Yangochiroptera</taxon>
        <taxon>Molossidae</taxon>
        <taxon>Molossus</taxon>
    </lineage>
</organism>
<feature type="domain" description="RING-type" evidence="34">
    <location>
        <begin position="57"/>
        <end position="92"/>
    </location>
</feature>
<feature type="domain" description="B box-type" evidence="35">
    <location>
        <begin position="118"/>
        <end position="160"/>
    </location>
</feature>
<evidence type="ECO:0000256" key="15">
    <source>
        <dbReference type="ARBA" id="ARBA00022753"/>
    </source>
</evidence>
<evidence type="ECO:0000313" key="37">
    <source>
        <dbReference type="Proteomes" id="UP000550707"/>
    </source>
</evidence>
<dbReference type="InParanoid" id="A0A7J8JZN6"/>
<dbReference type="InterPro" id="IPR017907">
    <property type="entry name" value="Znf_RING_CS"/>
</dbReference>
<keyword evidence="8" id="KW-1017">Isopeptide bond</keyword>
<keyword evidence="9" id="KW-0597">Phosphoprotein</keyword>
<dbReference type="CDD" id="cd16579">
    <property type="entry name" value="RING-HC_PML_C-V"/>
    <property type="match status" value="1"/>
</dbReference>
<gene>
    <name evidence="36" type="ORF">HJG59_014457</name>
</gene>
<evidence type="ECO:0000313" key="36">
    <source>
        <dbReference type="EMBL" id="KAF6501971.1"/>
    </source>
</evidence>
<evidence type="ECO:0000256" key="9">
    <source>
        <dbReference type="ARBA" id="ARBA00022553"/>
    </source>
</evidence>
<dbReference type="GO" id="GO:0034097">
    <property type="term" value="P:response to cytokine"/>
    <property type="evidence" value="ECO:0007669"/>
    <property type="project" value="UniProtKB-ARBA"/>
</dbReference>
<dbReference type="PROSITE" id="PS50089">
    <property type="entry name" value="ZF_RING_2"/>
    <property type="match status" value="1"/>
</dbReference>
<evidence type="ECO:0000256" key="2">
    <source>
        <dbReference type="ARBA" id="ARBA00004397"/>
    </source>
</evidence>
<evidence type="ECO:0000256" key="5">
    <source>
        <dbReference type="ARBA" id="ARBA00004604"/>
    </source>
</evidence>
<dbReference type="GO" id="GO:0010629">
    <property type="term" value="P:negative regulation of gene expression"/>
    <property type="evidence" value="ECO:0007669"/>
    <property type="project" value="UniProtKB-ARBA"/>
</dbReference>
<sequence>MQQEPAAAQSPGSHQDSALPHAPTMPPPESVSESHQPSPDHSPIEQATEEEFQFLRCQRCQAEAKCPKLLLCLHTLCSGCLEAPGMQCPICQANAPVLDNIFFESLQRRLSVYRQIVGTQADCTRCKEPAEFWCFECEQLLCAKCFEAHQWFLKHEARPLAELRSQSVCQFLDGTRKSNNIFCFNPNHRNPTLTSIYCRGCSKPLCCSCALLDSGHSDLKCDITAEIQQRQEELDTMTQALQEQDCAFGEAQAHMQSAVSQLGRVRTDTEELIRARVRQLVEHVLAQESELLEAVNTRYQCEYKKIAGQLGHLDAVLQRIRTGTVLVQRMKRYASDQEVLDMHGFLQEALRLLRQEEPQGLQAAVRTDSFDDLKERLQDLASCVTQGTDAVLPRKASPEVTSTPRESFDVDLPVGAQMAQAQALGPAEVQPVAVVQSVPRTHPVPMYAYSIKDPSRREEISNTATPQKRKSCQTECPRKAIKMESEEEKEARLSWSSPEQPRPSTSKAVSPPPLEGSPRPKSHAVGNEELLFNSSHETGVSGEAEERIVVISSSEDSDAENSSFRELDDSSSESSDLQLEGPNSLRVLDDNLTDLHSEVRPLVFFDLKIDSETQKIRQLAAVNQESKFRVLIQPEAFSIYSKAVSLEVGLQHFLRFLSSMCRPILACYKLWGPSLPNFFRALEDMNKLWEFREAISGFLATLPLIQEHVPQASSFKLKSLAKTYLARNMSEHSALAAVLTMRDLCRLLEVSPGPQLAQHFYSFSSLQCFGSLQPLVQAAVLSRAEARLLALHNVSFIELLTAHHQDPQGGLKKYSRYLQATSSPPAQPALNLQAMSTYFKSLLEGPALAVADGISSPLASHNLAKRAPQQS</sequence>
<evidence type="ECO:0000256" key="32">
    <source>
        <dbReference type="PROSITE-ProRule" id="PRU00024"/>
    </source>
</evidence>
<evidence type="ECO:0000256" key="3">
    <source>
        <dbReference type="ARBA" id="ARBA00004469"/>
    </source>
</evidence>
<keyword evidence="13" id="KW-0479">Metal-binding</keyword>
<dbReference type="FunCoup" id="A0A7J8JZN6">
    <property type="interactions" value="1444"/>
</dbReference>
<evidence type="ECO:0000256" key="19">
    <source>
        <dbReference type="ARBA" id="ARBA00022843"/>
    </source>
</evidence>
<dbReference type="GO" id="GO:0090398">
    <property type="term" value="P:cellular senescence"/>
    <property type="evidence" value="ECO:0007669"/>
    <property type="project" value="UniProtKB-ARBA"/>
</dbReference>
<dbReference type="GO" id="GO:0005789">
    <property type="term" value="C:endoplasmic reticulum membrane"/>
    <property type="evidence" value="ECO:0007669"/>
    <property type="project" value="UniProtKB-SubCell"/>
</dbReference>
<dbReference type="InterPro" id="IPR057617">
    <property type="entry name" value="PML_C"/>
</dbReference>
<dbReference type="GO" id="GO:0045893">
    <property type="term" value="P:positive regulation of DNA-templated transcription"/>
    <property type="evidence" value="ECO:0007669"/>
    <property type="project" value="UniProtKB-ARBA"/>
</dbReference>
<dbReference type="GO" id="GO:0034504">
    <property type="term" value="P:protein localization to nucleus"/>
    <property type="evidence" value="ECO:0007669"/>
    <property type="project" value="UniProtKB-ARBA"/>
</dbReference>
<keyword evidence="22" id="KW-0805">Transcription regulation</keyword>
<evidence type="ECO:0000256" key="25">
    <source>
        <dbReference type="ARBA" id="ARBA00023118"/>
    </source>
</evidence>
<keyword evidence="11" id="KW-0399">Innate immunity</keyword>
<evidence type="ECO:0000256" key="33">
    <source>
        <dbReference type="SAM" id="MobiDB-lite"/>
    </source>
</evidence>
<keyword evidence="7" id="KW-0963">Cytoplasm</keyword>
<evidence type="ECO:0000256" key="4">
    <source>
        <dbReference type="ARBA" id="ARBA00004496"/>
    </source>
</evidence>
<dbReference type="FunFam" id="3.30.40.10:FF:000178">
    <property type="entry name" value="PML isoform 6"/>
    <property type="match status" value="1"/>
</dbReference>
<dbReference type="GO" id="GO:0003677">
    <property type="term" value="F:DNA binding"/>
    <property type="evidence" value="ECO:0007669"/>
    <property type="project" value="UniProtKB-KW"/>
</dbReference>
<dbReference type="InterPro" id="IPR021978">
    <property type="entry name" value="PML-like_CC"/>
</dbReference>
<dbReference type="SUPFAM" id="SSF57850">
    <property type="entry name" value="RING/U-box"/>
    <property type="match status" value="1"/>
</dbReference>
<keyword evidence="26" id="KW-0238">DNA-binding</keyword>
<evidence type="ECO:0000256" key="17">
    <source>
        <dbReference type="ARBA" id="ARBA00022824"/>
    </source>
</evidence>
<keyword evidence="14" id="KW-0677">Repeat</keyword>
<dbReference type="Pfam" id="PF25244">
    <property type="entry name" value="PML_C"/>
    <property type="match status" value="1"/>
</dbReference>
<dbReference type="GO" id="GO:0031901">
    <property type="term" value="C:early endosome membrane"/>
    <property type="evidence" value="ECO:0007669"/>
    <property type="project" value="UniProtKB-SubCell"/>
</dbReference>
<dbReference type="Proteomes" id="UP000550707">
    <property type="component" value="Unassembled WGS sequence"/>
</dbReference>
<dbReference type="GO" id="GO:0008285">
    <property type="term" value="P:negative regulation of cell population proliferation"/>
    <property type="evidence" value="ECO:0007669"/>
    <property type="project" value="UniProtKB-ARBA"/>
</dbReference>
<dbReference type="PANTHER" id="PTHR25462">
    <property type="entry name" value="BONUS, ISOFORM C-RELATED"/>
    <property type="match status" value="1"/>
</dbReference>
<keyword evidence="28" id="KW-0010">Activator</keyword>
<evidence type="ECO:0000256" key="31">
    <source>
        <dbReference type="ARBA" id="ARBA00068056"/>
    </source>
</evidence>
<dbReference type="InterPro" id="IPR047153">
    <property type="entry name" value="TRIM45/56/19-like"/>
</dbReference>
<keyword evidence="15" id="KW-0967">Endosome</keyword>
<dbReference type="AlphaFoldDB" id="A0A7J8JZN6"/>
<feature type="domain" description="B box-type" evidence="35">
    <location>
        <begin position="178"/>
        <end position="227"/>
    </location>
</feature>
<keyword evidence="25" id="KW-0051">Antiviral defense</keyword>
<dbReference type="PANTHER" id="PTHR25462:SF302">
    <property type="entry name" value="PROTEIN PML"/>
    <property type="match status" value="1"/>
</dbReference>
<feature type="region of interest" description="Disordered" evidence="33">
    <location>
        <begin position="1"/>
        <end position="43"/>
    </location>
</feature>
<reference evidence="36 37" key="1">
    <citation type="journal article" date="2020" name="Nature">
        <title>Six reference-quality genomes reveal evolution of bat adaptations.</title>
        <authorList>
            <person name="Jebb D."/>
            <person name="Huang Z."/>
            <person name="Pippel M."/>
            <person name="Hughes G.M."/>
            <person name="Lavrichenko K."/>
            <person name="Devanna P."/>
            <person name="Winkler S."/>
            <person name="Jermiin L.S."/>
            <person name="Skirmuntt E.C."/>
            <person name="Katzourakis A."/>
            <person name="Burkitt-Gray L."/>
            <person name="Ray D.A."/>
            <person name="Sullivan K.A.M."/>
            <person name="Roscito J.G."/>
            <person name="Kirilenko B.M."/>
            <person name="Davalos L.M."/>
            <person name="Corthals A.P."/>
            <person name="Power M.L."/>
            <person name="Jones G."/>
            <person name="Ransome R.D."/>
            <person name="Dechmann D.K.N."/>
            <person name="Locatelli A.G."/>
            <person name="Puechmaille S.J."/>
            <person name="Fedrigo O."/>
            <person name="Jarvis E.D."/>
            <person name="Hiller M."/>
            <person name="Vernes S.C."/>
            <person name="Myers E.W."/>
            <person name="Teeling E.C."/>
        </authorList>
    </citation>
    <scope>NUCLEOTIDE SEQUENCE [LARGE SCALE GENOMIC DNA]</scope>
    <source>
        <strain evidence="36">MMolMol1</strain>
        <tissue evidence="36">Muscle</tissue>
    </source>
</reference>
<dbReference type="GO" id="GO:2001235">
    <property type="term" value="P:positive regulation of apoptotic signaling pathway"/>
    <property type="evidence" value="ECO:0007669"/>
    <property type="project" value="UniProtKB-ARBA"/>
</dbReference>
<keyword evidence="19" id="KW-0832">Ubl conjugation</keyword>
<evidence type="ECO:0000256" key="6">
    <source>
        <dbReference type="ARBA" id="ARBA00004642"/>
    </source>
</evidence>